<keyword evidence="3 13" id="KW-0285">Flavoprotein</keyword>
<organism evidence="17 18">
    <name type="scientific">Rhodospirillum rubrum (strain ATCC 11170 / ATH 1.1.1 / DSM 467 / LMG 4362 / NCIMB 8255 / S1)</name>
    <dbReference type="NCBI Taxonomy" id="269796"/>
    <lineage>
        <taxon>Bacteria</taxon>
        <taxon>Pseudomonadati</taxon>
        <taxon>Pseudomonadota</taxon>
        <taxon>Alphaproteobacteria</taxon>
        <taxon>Rhodospirillales</taxon>
        <taxon>Rhodospirillaceae</taxon>
        <taxon>Rhodospirillum</taxon>
    </lineage>
</organism>
<dbReference type="InterPro" id="IPR023753">
    <property type="entry name" value="FAD/NAD-binding_dom"/>
</dbReference>
<keyword evidence="4 11" id="KW-0274">FAD</keyword>
<evidence type="ECO:0000259" key="16">
    <source>
        <dbReference type="Pfam" id="PF07992"/>
    </source>
</evidence>
<dbReference type="Gene3D" id="3.30.390.30">
    <property type="match status" value="1"/>
</dbReference>
<dbReference type="PROSITE" id="PS00076">
    <property type="entry name" value="PYRIDINE_REDOX_1"/>
    <property type="match status" value="1"/>
</dbReference>
<feature type="active site" description="Proton acceptor" evidence="10">
    <location>
        <position position="435"/>
    </location>
</feature>
<dbReference type="InterPro" id="IPR001100">
    <property type="entry name" value="Pyr_nuc-diS_OxRdtase"/>
</dbReference>
<evidence type="ECO:0000256" key="9">
    <source>
        <dbReference type="ARBA" id="ARBA00049142"/>
    </source>
</evidence>
<feature type="disulfide bond" description="Redox-active" evidence="12">
    <location>
        <begin position="43"/>
        <end position="48"/>
    </location>
</feature>
<dbReference type="NCBIfam" id="NF004776">
    <property type="entry name" value="PRK06116.1"/>
    <property type="match status" value="1"/>
</dbReference>
<evidence type="ECO:0000256" key="4">
    <source>
        <dbReference type="ARBA" id="ARBA00022827"/>
    </source>
</evidence>
<dbReference type="EC" id="1.8.1.7" evidence="14"/>
<dbReference type="InterPro" id="IPR006324">
    <property type="entry name" value="GSHR"/>
</dbReference>
<dbReference type="GO" id="GO:0050661">
    <property type="term" value="F:NADP binding"/>
    <property type="evidence" value="ECO:0007669"/>
    <property type="project" value="InterPro"/>
</dbReference>
<dbReference type="SUPFAM" id="SSF51905">
    <property type="entry name" value="FAD/NAD(P)-binding domain"/>
    <property type="match status" value="1"/>
</dbReference>
<dbReference type="Gene3D" id="3.50.50.60">
    <property type="entry name" value="FAD/NAD(P)-binding domain"/>
    <property type="match status" value="2"/>
</dbReference>
<evidence type="ECO:0000256" key="6">
    <source>
        <dbReference type="ARBA" id="ARBA00023002"/>
    </source>
</evidence>
<gene>
    <name evidence="17" type="ordered locus">Rru_A0682</name>
</gene>
<dbReference type="FunFam" id="3.50.50.60:FF:000051">
    <property type="entry name" value="Glutathione reductase"/>
    <property type="match status" value="1"/>
</dbReference>
<dbReference type="SUPFAM" id="SSF55424">
    <property type="entry name" value="FAD/NAD-linked reductases, dimerisation (C-terminal) domain"/>
    <property type="match status" value="1"/>
</dbReference>
<keyword evidence="8 13" id="KW-0676">Redox-active center</keyword>
<evidence type="ECO:0000256" key="12">
    <source>
        <dbReference type="PIRSR" id="PIRSR000350-4"/>
    </source>
</evidence>
<dbReference type="InterPro" id="IPR012999">
    <property type="entry name" value="Pyr_OxRdtase_I_AS"/>
</dbReference>
<evidence type="ECO:0000313" key="18">
    <source>
        <dbReference type="Proteomes" id="UP000001929"/>
    </source>
</evidence>
<dbReference type="GO" id="GO:0045454">
    <property type="term" value="P:cell redox homeostasis"/>
    <property type="evidence" value="ECO:0007669"/>
    <property type="project" value="InterPro"/>
</dbReference>
<dbReference type="EMBL" id="CP000230">
    <property type="protein sequence ID" value="ABC21486.1"/>
    <property type="molecule type" value="Genomic_DNA"/>
</dbReference>
<evidence type="ECO:0000256" key="11">
    <source>
        <dbReference type="PIRSR" id="PIRSR000350-3"/>
    </source>
</evidence>
<dbReference type="PIRSF" id="PIRSF000350">
    <property type="entry name" value="Mercury_reductase_MerA"/>
    <property type="match status" value="1"/>
</dbReference>
<dbReference type="PhylomeDB" id="Q2RWK9"/>
<dbReference type="GO" id="GO:0050660">
    <property type="term" value="F:flavin adenine dinucleotide binding"/>
    <property type="evidence" value="ECO:0007669"/>
    <property type="project" value="InterPro"/>
</dbReference>
<comment type="catalytic activity">
    <reaction evidence="9 14">
        <text>2 glutathione + NADP(+) = glutathione disulfide + NADPH + H(+)</text>
        <dbReference type="Rhea" id="RHEA:11740"/>
        <dbReference type="ChEBI" id="CHEBI:15378"/>
        <dbReference type="ChEBI" id="CHEBI:57783"/>
        <dbReference type="ChEBI" id="CHEBI:57925"/>
        <dbReference type="ChEBI" id="CHEBI:58297"/>
        <dbReference type="ChEBI" id="CHEBI:58349"/>
        <dbReference type="EC" id="1.8.1.7"/>
    </reaction>
</comment>
<dbReference type="PANTHER" id="PTHR42737">
    <property type="entry name" value="GLUTATHIONE REDUCTASE"/>
    <property type="match status" value="1"/>
</dbReference>
<dbReference type="NCBIfam" id="TIGR01424">
    <property type="entry name" value="gluta_reduc_2"/>
    <property type="match status" value="1"/>
</dbReference>
<comment type="cofactor">
    <cofactor evidence="11">
        <name>FAD</name>
        <dbReference type="ChEBI" id="CHEBI:57692"/>
    </cofactor>
    <text evidence="11">Binds 1 FAD per subunit.</text>
</comment>
<dbReference type="Pfam" id="PF02852">
    <property type="entry name" value="Pyr_redox_dim"/>
    <property type="match status" value="1"/>
</dbReference>
<dbReference type="PRINTS" id="PR00368">
    <property type="entry name" value="FADPNR"/>
</dbReference>
<dbReference type="eggNOG" id="COG1249">
    <property type="taxonomic scope" value="Bacteria"/>
</dbReference>
<dbReference type="GO" id="GO:0005829">
    <property type="term" value="C:cytosol"/>
    <property type="evidence" value="ECO:0007669"/>
    <property type="project" value="TreeGrafter"/>
</dbReference>
<dbReference type="AlphaFoldDB" id="Q2RWK9"/>
<dbReference type="InterPro" id="IPR004099">
    <property type="entry name" value="Pyr_nucl-diS_OxRdtase_dimer"/>
</dbReference>
<feature type="domain" description="FAD/NAD(P)-binding" evidence="16">
    <location>
        <begin position="6"/>
        <end position="318"/>
    </location>
</feature>
<dbReference type="InterPro" id="IPR036188">
    <property type="entry name" value="FAD/NAD-bd_sf"/>
</dbReference>
<dbReference type="PANTHER" id="PTHR42737:SF2">
    <property type="entry name" value="GLUTATHIONE REDUCTASE"/>
    <property type="match status" value="1"/>
</dbReference>
<evidence type="ECO:0000256" key="7">
    <source>
        <dbReference type="ARBA" id="ARBA00023157"/>
    </source>
</evidence>
<sequence>MADYDYDLLTIGAGSGGVRASRLAGGFGARVAVVEGSRIGGTCVMRGCVPKKLLVYGAQYANDLEDMIGYGWSMGGVAFDWPSLITAKNRELDRLEGVYRTMLRNGNVALLEGRARFLDAHSVDIDGKTVTADKILIAVGGWPQMPVIPGIEHAITSNEALDLMVMPERLTIVGGGFIAVEFASIFNALGVDVSVVIRKDKILRGFDADIRDTLTEELVRRGITIVPGTVINRIDKRPGGGYRLIRTPGEAIDTDLVMYATGRAPNTAGLGLEAAGVKVAASGAVIVDEWNRTTVDTIYAIGDVTDRIALTPVAINEAIAFAHTVFNDTPRVMDYENVASAVFSQPPVGTVGLTEEQARARGPVRIFRTRFRAMKHVLAGRDEKTMMKLVVDARTDRVLGCHMVGADAPEIIQGLAVALKCGATKAQFDATIGIHPTAAEEFVTMRDPVPEPVFAQPAD</sequence>
<dbReference type="Proteomes" id="UP000001929">
    <property type="component" value="Chromosome"/>
</dbReference>
<evidence type="ECO:0000313" key="17">
    <source>
        <dbReference type="EMBL" id="ABC21486.1"/>
    </source>
</evidence>
<evidence type="ECO:0000256" key="1">
    <source>
        <dbReference type="ARBA" id="ARBA00007532"/>
    </source>
</evidence>
<evidence type="ECO:0000256" key="5">
    <source>
        <dbReference type="ARBA" id="ARBA00022857"/>
    </source>
</evidence>
<evidence type="ECO:0000256" key="14">
    <source>
        <dbReference type="RuleBase" id="RU365040"/>
    </source>
</evidence>
<evidence type="ECO:0000259" key="15">
    <source>
        <dbReference type="Pfam" id="PF02852"/>
    </source>
</evidence>
<feature type="binding site" evidence="11">
    <location>
        <begin position="174"/>
        <end position="181"/>
    </location>
    <ligand>
        <name>NAD(+)</name>
        <dbReference type="ChEBI" id="CHEBI:57540"/>
    </ligand>
</feature>
<proteinExistence type="inferred from homology"/>
<dbReference type="InterPro" id="IPR046952">
    <property type="entry name" value="GSHR/TRXR-like"/>
</dbReference>
<feature type="binding site" evidence="11">
    <location>
        <position position="52"/>
    </location>
    <ligand>
        <name>FAD</name>
        <dbReference type="ChEBI" id="CHEBI:57692"/>
    </ligand>
</feature>
<evidence type="ECO:0000256" key="10">
    <source>
        <dbReference type="PIRSR" id="PIRSR000350-2"/>
    </source>
</evidence>
<dbReference type="GO" id="GO:0006749">
    <property type="term" value="P:glutathione metabolic process"/>
    <property type="evidence" value="ECO:0007669"/>
    <property type="project" value="InterPro"/>
</dbReference>
<keyword evidence="6 13" id="KW-0560">Oxidoreductase</keyword>
<dbReference type="GO" id="GO:0004362">
    <property type="term" value="F:glutathione-disulfide reductase (NADPH) activity"/>
    <property type="evidence" value="ECO:0000314"/>
    <property type="project" value="CACAO"/>
</dbReference>
<keyword evidence="7" id="KW-1015">Disulfide bond</keyword>
<dbReference type="KEGG" id="rru:Rru_A0682"/>
<feature type="binding site" evidence="11">
    <location>
        <position position="262"/>
    </location>
    <ligand>
        <name>NAD(+)</name>
        <dbReference type="ChEBI" id="CHEBI:57540"/>
    </ligand>
</feature>
<accession>Q2RWK9</accession>
<evidence type="ECO:0000256" key="3">
    <source>
        <dbReference type="ARBA" id="ARBA00022630"/>
    </source>
</evidence>
<feature type="binding site" evidence="11">
    <location>
        <position position="303"/>
    </location>
    <ligand>
        <name>FAD</name>
        <dbReference type="ChEBI" id="CHEBI:57692"/>
    </ligand>
</feature>
<dbReference type="HOGENOM" id="CLU_016755_2_1_5"/>
<dbReference type="InterPro" id="IPR016156">
    <property type="entry name" value="FAD/NAD-linked_Rdtase_dimer_sf"/>
</dbReference>
<dbReference type="PATRIC" id="fig|269796.9.peg.735"/>
<dbReference type="PRINTS" id="PR00411">
    <property type="entry name" value="PNDRDTASEI"/>
</dbReference>
<keyword evidence="11" id="KW-0547">Nucleotide-binding</keyword>
<evidence type="ECO:0000256" key="13">
    <source>
        <dbReference type="RuleBase" id="RU003691"/>
    </source>
</evidence>
<keyword evidence="11" id="KW-0520">NAD</keyword>
<dbReference type="GO" id="GO:0034599">
    <property type="term" value="P:cellular response to oxidative stress"/>
    <property type="evidence" value="ECO:0007669"/>
    <property type="project" value="TreeGrafter"/>
</dbReference>
<dbReference type="Pfam" id="PF07992">
    <property type="entry name" value="Pyr_redox_2"/>
    <property type="match status" value="1"/>
</dbReference>
<dbReference type="RefSeq" id="WP_011388440.1">
    <property type="nucleotide sequence ID" value="NC_007643.1"/>
</dbReference>
<comment type="similarity">
    <text evidence="1 13">Belongs to the class-I pyridine nucleotide-disulfide oxidoreductase family.</text>
</comment>
<comment type="subunit">
    <text evidence="2">Homodimer.</text>
</comment>
<evidence type="ECO:0000256" key="2">
    <source>
        <dbReference type="ARBA" id="ARBA00011738"/>
    </source>
</evidence>
<keyword evidence="18" id="KW-1185">Reference proteome</keyword>
<dbReference type="STRING" id="269796.Rru_A0682"/>
<dbReference type="EnsemblBacteria" id="ABC21486">
    <property type="protein sequence ID" value="ABC21486"/>
    <property type="gene ID" value="Rru_A0682"/>
</dbReference>
<feature type="domain" description="Pyridine nucleotide-disulphide oxidoreductase dimerisation" evidence="15">
    <location>
        <begin position="338"/>
        <end position="445"/>
    </location>
</feature>
<evidence type="ECO:0000256" key="8">
    <source>
        <dbReference type="ARBA" id="ARBA00023284"/>
    </source>
</evidence>
<keyword evidence="5 14" id="KW-0521">NADP</keyword>
<comment type="function">
    <text evidence="14">Catalyzes the reduction of glutathione disulfide (GSSG) to reduced glutathione (GSH).</text>
</comment>
<reference evidence="17 18" key="1">
    <citation type="journal article" date="2011" name="Stand. Genomic Sci.">
        <title>Complete genome sequence of Rhodospirillum rubrum type strain (S1).</title>
        <authorList>
            <person name="Munk A.C."/>
            <person name="Copeland A."/>
            <person name="Lucas S."/>
            <person name="Lapidus A."/>
            <person name="Del Rio T.G."/>
            <person name="Barry K."/>
            <person name="Detter J.C."/>
            <person name="Hammon N."/>
            <person name="Israni S."/>
            <person name="Pitluck S."/>
            <person name="Brettin T."/>
            <person name="Bruce D."/>
            <person name="Han C."/>
            <person name="Tapia R."/>
            <person name="Gilna P."/>
            <person name="Schmutz J."/>
            <person name="Larimer F."/>
            <person name="Land M."/>
            <person name="Kyrpides N.C."/>
            <person name="Mavromatis K."/>
            <person name="Richardson P."/>
            <person name="Rohde M."/>
            <person name="Goker M."/>
            <person name="Klenk H.P."/>
            <person name="Zhang Y."/>
            <person name="Roberts G.P."/>
            <person name="Reslewic S."/>
            <person name="Schwartz D.C."/>
        </authorList>
    </citation>
    <scope>NUCLEOTIDE SEQUENCE [LARGE SCALE GENOMIC DNA]</scope>
    <source>
        <strain evidence="18">ATCC 11170 / ATH 1.1.1 / DSM 467 / LMG 4362 / NCIMB 8255 / S1</strain>
    </source>
</reference>
<name>Q2RWK9_RHORT</name>
<protein>
    <recommendedName>
        <fullName evidence="14">Glutathione reductase</fullName>
        <shortName evidence="14">GRase</shortName>
        <ecNumber evidence="14">1.8.1.7</ecNumber>
    </recommendedName>
</protein>